<feature type="transmembrane region" description="Helical" evidence="1">
    <location>
        <begin position="195"/>
        <end position="213"/>
    </location>
</feature>
<feature type="transmembrane region" description="Helical" evidence="1">
    <location>
        <begin position="58"/>
        <end position="75"/>
    </location>
</feature>
<keyword evidence="3" id="KW-0808">Transferase</keyword>
<feature type="transmembrane region" description="Helical" evidence="1">
    <location>
        <begin position="96"/>
        <end position="116"/>
    </location>
</feature>
<dbReference type="EMBL" id="JAEHSL010000049">
    <property type="protein sequence ID" value="MBI6183620.1"/>
    <property type="molecule type" value="Genomic_DNA"/>
</dbReference>
<keyword evidence="3" id="KW-0012">Acyltransferase</keyword>
<evidence type="ECO:0000256" key="1">
    <source>
        <dbReference type="SAM" id="Phobius"/>
    </source>
</evidence>
<dbReference type="GO" id="GO:0016746">
    <property type="term" value="F:acyltransferase activity"/>
    <property type="evidence" value="ECO:0007669"/>
    <property type="project" value="UniProtKB-KW"/>
</dbReference>
<evidence type="ECO:0000313" key="4">
    <source>
        <dbReference type="Proteomes" id="UP000639004"/>
    </source>
</evidence>
<feature type="transmembrane region" description="Helical" evidence="1">
    <location>
        <begin position="312"/>
        <end position="334"/>
    </location>
</feature>
<name>A0ABS0U288_SERPR</name>
<feature type="transmembrane region" description="Helical" evidence="1">
    <location>
        <begin position="225"/>
        <end position="244"/>
    </location>
</feature>
<comment type="caution">
    <text evidence="3">The sequence shown here is derived from an EMBL/GenBank/DDBJ whole genome shotgun (WGS) entry which is preliminary data.</text>
</comment>
<organism evidence="3 4">
    <name type="scientific">Serratia proteamaculans</name>
    <dbReference type="NCBI Taxonomy" id="28151"/>
    <lineage>
        <taxon>Bacteria</taxon>
        <taxon>Pseudomonadati</taxon>
        <taxon>Pseudomonadota</taxon>
        <taxon>Gammaproteobacteria</taxon>
        <taxon>Enterobacterales</taxon>
        <taxon>Yersiniaceae</taxon>
        <taxon>Serratia</taxon>
    </lineage>
</organism>
<feature type="transmembrane region" description="Helical" evidence="1">
    <location>
        <begin position="280"/>
        <end position="300"/>
    </location>
</feature>
<feature type="domain" description="Acyltransferase 3" evidence="2">
    <location>
        <begin position="19"/>
        <end position="330"/>
    </location>
</feature>
<keyword evidence="1" id="KW-0472">Membrane</keyword>
<dbReference type="PANTHER" id="PTHR23028">
    <property type="entry name" value="ACETYLTRANSFERASE"/>
    <property type="match status" value="1"/>
</dbReference>
<dbReference type="InterPro" id="IPR002656">
    <property type="entry name" value="Acyl_transf_3_dom"/>
</dbReference>
<accession>A0ABS0U288</accession>
<feature type="transmembrane region" description="Helical" evidence="1">
    <location>
        <begin position="250"/>
        <end position="268"/>
    </location>
</feature>
<sequence length="352" mass="40052">MSRDLVKEKINNGVPVRLEYVDSIRGLAALSVVVAHFIVPLYANSSFIFHYLFDFGKIGVVLFFIISGFIIPFSFKIHNGGVKAFLISRFFRLYPAYWFSLFVFLLFSCFLGKYFPTYQIFANITMFQTAVGVKDIVGVYWTLFIELIFYSLCIVLFVVGILNKVKTNFSISLFMLFIALVLGVTRYFSGISFPVALPLALSLMMFGGMWRAFVLHEDLFAKKMCFNYMAIYVLMIPVICNFAYGGISGYGVRYVVTYYISMLLFVLFTTKIRLTNSYLAYLGTISYSMYLIHPSILILFEGLSLGLSSNMTLLLAIIGVLITIPVSHVIFKIIEEPSINFGRRVKRLLVRG</sequence>
<keyword evidence="1" id="KW-0812">Transmembrane</keyword>
<dbReference type="Proteomes" id="UP000639004">
    <property type="component" value="Unassembled WGS sequence"/>
</dbReference>
<keyword evidence="1" id="KW-1133">Transmembrane helix</keyword>
<proteinExistence type="predicted"/>
<feature type="transmembrane region" description="Helical" evidence="1">
    <location>
        <begin position="169"/>
        <end position="189"/>
    </location>
</feature>
<keyword evidence="4" id="KW-1185">Reference proteome</keyword>
<dbReference type="RefSeq" id="WP_198642729.1">
    <property type="nucleotide sequence ID" value="NZ_JAEHSL010000049.1"/>
</dbReference>
<gene>
    <name evidence="3" type="ORF">JEQ07_24900</name>
</gene>
<protein>
    <submittedName>
        <fullName evidence="3">Acyltransferase</fullName>
    </submittedName>
</protein>
<feature type="transmembrane region" description="Helical" evidence="1">
    <location>
        <begin position="136"/>
        <end position="162"/>
    </location>
</feature>
<evidence type="ECO:0000259" key="2">
    <source>
        <dbReference type="Pfam" id="PF01757"/>
    </source>
</evidence>
<dbReference type="InterPro" id="IPR050879">
    <property type="entry name" value="Acyltransferase_3"/>
</dbReference>
<dbReference type="Pfam" id="PF01757">
    <property type="entry name" value="Acyl_transf_3"/>
    <property type="match status" value="1"/>
</dbReference>
<reference evidence="3 4" key="1">
    <citation type="submission" date="2020-12" db="EMBL/GenBank/DDBJ databases">
        <title>Enhanced detection system for hospital associated transmission using whole genome sequencing surveillance.</title>
        <authorList>
            <person name="Harrison L.H."/>
            <person name="Van Tyne D."/>
            <person name="Marsh J.W."/>
            <person name="Griffith M.P."/>
            <person name="Snyder D.J."/>
            <person name="Cooper V.S."/>
            <person name="Mustapha M."/>
        </authorList>
    </citation>
    <scope>NUCLEOTIDE SEQUENCE [LARGE SCALE GENOMIC DNA]</scope>
    <source>
        <strain evidence="3 4">SER00238</strain>
    </source>
</reference>
<feature type="transmembrane region" description="Helical" evidence="1">
    <location>
        <begin position="27"/>
        <end position="52"/>
    </location>
</feature>
<evidence type="ECO:0000313" key="3">
    <source>
        <dbReference type="EMBL" id="MBI6183620.1"/>
    </source>
</evidence>